<dbReference type="EMBL" id="LMXB01000182">
    <property type="protein sequence ID" value="KUO11604.1"/>
    <property type="molecule type" value="Genomic_DNA"/>
</dbReference>
<proteinExistence type="predicted"/>
<accession>A0A101UJ25</accession>
<name>A0A101UJ25_9ACTN</name>
<feature type="compositionally biased region" description="Basic and acidic residues" evidence="1">
    <location>
        <begin position="1"/>
        <end position="17"/>
    </location>
</feature>
<gene>
    <name evidence="2" type="ORF">AQJ91_48060</name>
</gene>
<evidence type="ECO:0000313" key="2">
    <source>
        <dbReference type="EMBL" id="KUO11604.1"/>
    </source>
</evidence>
<feature type="region of interest" description="Disordered" evidence="1">
    <location>
        <begin position="1"/>
        <end position="26"/>
    </location>
</feature>
<dbReference type="RefSeq" id="WP_067036701.1">
    <property type="nucleotide sequence ID" value="NZ_KQ949165.1"/>
</dbReference>
<sequence length="62" mass="6894">MEKRLSEALGEQVRRESGLGAALDVEEPQRTITRLEQQTLDLKASSEDARSNWRLPGKPTSG</sequence>
<keyword evidence="3" id="KW-1185">Reference proteome</keyword>
<comment type="caution">
    <text evidence="2">The sequence shown here is derived from an EMBL/GenBank/DDBJ whole genome shotgun (WGS) entry which is preliminary data.</text>
</comment>
<dbReference type="AlphaFoldDB" id="A0A101UJ25"/>
<feature type="region of interest" description="Disordered" evidence="1">
    <location>
        <begin position="39"/>
        <end position="62"/>
    </location>
</feature>
<protein>
    <submittedName>
        <fullName evidence="2">Uncharacterized protein</fullName>
    </submittedName>
</protein>
<dbReference type="Proteomes" id="UP000053260">
    <property type="component" value="Unassembled WGS sequence"/>
</dbReference>
<reference evidence="2 3" key="1">
    <citation type="submission" date="2015-10" db="EMBL/GenBank/DDBJ databases">
        <title>Draft genome sequence of Streptomyces sp. RV15, isolated from a marine sponge.</title>
        <authorList>
            <person name="Ruckert C."/>
            <person name="Abdelmohsen U.R."/>
            <person name="Winkler A."/>
            <person name="Hentschel U."/>
            <person name="Kalinowski J."/>
            <person name="Kampfer P."/>
            <person name="Glaeser S."/>
        </authorList>
    </citation>
    <scope>NUCLEOTIDE SEQUENCE [LARGE SCALE GENOMIC DNA]</scope>
    <source>
        <strain evidence="2 3">RV15</strain>
    </source>
</reference>
<organism evidence="2 3">
    <name type="scientific">Streptomyces dysideae</name>
    <dbReference type="NCBI Taxonomy" id="909626"/>
    <lineage>
        <taxon>Bacteria</taxon>
        <taxon>Bacillati</taxon>
        <taxon>Actinomycetota</taxon>
        <taxon>Actinomycetes</taxon>
        <taxon>Kitasatosporales</taxon>
        <taxon>Streptomycetaceae</taxon>
        <taxon>Streptomyces</taxon>
    </lineage>
</organism>
<evidence type="ECO:0000256" key="1">
    <source>
        <dbReference type="SAM" id="MobiDB-lite"/>
    </source>
</evidence>
<evidence type="ECO:0000313" key="3">
    <source>
        <dbReference type="Proteomes" id="UP000053260"/>
    </source>
</evidence>